<protein>
    <recommendedName>
        <fullName evidence="3">FAD:protein FMN transferase</fullName>
        <ecNumber evidence="2">2.7.1.180</ecNumber>
    </recommendedName>
    <alternativeName>
        <fullName evidence="9">Flavin transferase</fullName>
    </alternativeName>
</protein>
<feature type="region of interest" description="Disordered" evidence="11">
    <location>
        <begin position="652"/>
        <end position="679"/>
    </location>
</feature>
<dbReference type="GO" id="GO:0046872">
    <property type="term" value="F:metal ion binding"/>
    <property type="evidence" value="ECO:0007669"/>
    <property type="project" value="UniProtKB-KW"/>
</dbReference>
<evidence type="ECO:0000256" key="2">
    <source>
        <dbReference type="ARBA" id="ARBA00011955"/>
    </source>
</evidence>
<dbReference type="EMBL" id="DVHI01000080">
    <property type="protein sequence ID" value="HIR63160.1"/>
    <property type="molecule type" value="Genomic_DNA"/>
</dbReference>
<dbReference type="Gene3D" id="3.40.50.1820">
    <property type="entry name" value="alpha/beta hydrolase"/>
    <property type="match status" value="1"/>
</dbReference>
<dbReference type="Gene3D" id="3.10.520.10">
    <property type="entry name" value="ApbE-like domains"/>
    <property type="match status" value="1"/>
</dbReference>
<reference evidence="12" key="2">
    <citation type="journal article" date="2021" name="PeerJ">
        <title>Extensive microbial diversity within the chicken gut microbiome revealed by metagenomics and culture.</title>
        <authorList>
            <person name="Gilroy R."/>
            <person name="Ravi A."/>
            <person name="Getino M."/>
            <person name="Pursley I."/>
            <person name="Horton D.L."/>
            <person name="Alikhan N.F."/>
            <person name="Baker D."/>
            <person name="Gharbi K."/>
            <person name="Hall N."/>
            <person name="Watson M."/>
            <person name="Adriaenssens E.M."/>
            <person name="Foster-Nyarko E."/>
            <person name="Jarju S."/>
            <person name="Secka A."/>
            <person name="Antonio M."/>
            <person name="Oren A."/>
            <person name="Chaudhuri R.R."/>
            <person name="La Ragione R."/>
            <person name="Hildebrand F."/>
            <person name="Pallen M.J."/>
        </authorList>
    </citation>
    <scope>NUCLEOTIDE SEQUENCE</scope>
    <source>
        <strain evidence="12">ChiHjej13B12-12457</strain>
    </source>
</reference>
<evidence type="ECO:0000256" key="8">
    <source>
        <dbReference type="ARBA" id="ARBA00022842"/>
    </source>
</evidence>
<evidence type="ECO:0000256" key="6">
    <source>
        <dbReference type="ARBA" id="ARBA00022723"/>
    </source>
</evidence>
<dbReference type="SUPFAM" id="SSF143631">
    <property type="entry name" value="ApbE-like"/>
    <property type="match status" value="1"/>
</dbReference>
<dbReference type="Proteomes" id="UP000886744">
    <property type="component" value="Unassembled WGS sequence"/>
</dbReference>
<dbReference type="PROSITE" id="PS51257">
    <property type="entry name" value="PROKAR_LIPOPROTEIN"/>
    <property type="match status" value="1"/>
</dbReference>
<feature type="compositionally biased region" description="Basic and acidic residues" evidence="11">
    <location>
        <begin position="468"/>
        <end position="478"/>
    </location>
</feature>
<gene>
    <name evidence="12" type="ORF">IAC94_06540</name>
</gene>
<evidence type="ECO:0000256" key="4">
    <source>
        <dbReference type="ARBA" id="ARBA00022630"/>
    </source>
</evidence>
<dbReference type="AlphaFoldDB" id="A0A9D1J6Z2"/>
<evidence type="ECO:0000256" key="10">
    <source>
        <dbReference type="ARBA" id="ARBA00048540"/>
    </source>
</evidence>
<feature type="region of interest" description="Disordered" evidence="11">
    <location>
        <begin position="464"/>
        <end position="500"/>
    </location>
</feature>
<evidence type="ECO:0000256" key="3">
    <source>
        <dbReference type="ARBA" id="ARBA00016337"/>
    </source>
</evidence>
<dbReference type="GO" id="GO:0016740">
    <property type="term" value="F:transferase activity"/>
    <property type="evidence" value="ECO:0007669"/>
    <property type="project" value="UniProtKB-KW"/>
</dbReference>
<accession>A0A9D1J6Z2</accession>
<evidence type="ECO:0000256" key="11">
    <source>
        <dbReference type="SAM" id="MobiDB-lite"/>
    </source>
</evidence>
<sequence length="752" mass="81883">MPSLKHIAALLLLAAAASCSQQDQYRRIEGFAQGGTFHIIYSAPSSETASAVDENSVMTLVSNRLHDIDFSISGYNKGSLLSRFNRGEDIVPDRYFLELFRMSMELWKETGGLFDVSGGPLFDFWGFGFKDPASLDSLRNDARTAHTVDSLLEFVGMDLLSLENGQIIRKDPRVTLNFNAIAQGYTCDVVADLLDSLGVENYLVEVGMEIVCKGLNASGRPWRIGIDAPVDGSQVAGENVQKLLDLTDCGITTSGNYRKFFILDGKKYSHSINPVTGYPVQHDLLSATVISIDTARSGAFSDAYATYCMVLGKDASARFIGSRGDLRGYLIYDGGVIDMLKDGSEIHTSYGRVEEYPQFESAYMSPRQVYVWLPDGYSPREKYPVLYMHDGQMLFDDTWTWNGQEWEVDEVLGRLIADGKIPPVIVVGVAHRDNRYGEYFPEKVLGYLGAVPDSLTGGWYVSSEDTPDGMKNRTDKQTAARRSQTYTDAGDAAKLDPVSSPGPASASAALDYMLASGAVYEADEYLRFLTSELKPFIDSHYSTLPDRQHTFVAGSSMGGLISMYALCEYPDVFGGAACMSTHLPMITSASYSSAADVSQTVFEAFMRYLSDHLPAPGSHLLYTDRGDGTLDALYPPFQDRLDSLLSARGWRPGPSLPASGSGAPTSFAGDNRTGGPEAAGSDAIGLDAIDPDAIGSDTTSDTIDQDAIDQDAIDPDTIDSTGTWISPVFPGASHVEHDWAARLHVPFTFLLR</sequence>
<dbReference type="SUPFAM" id="SSF53474">
    <property type="entry name" value="alpha/beta-Hydrolases"/>
    <property type="match status" value="1"/>
</dbReference>
<keyword evidence="4" id="KW-0285">Flavoprotein</keyword>
<evidence type="ECO:0000313" key="12">
    <source>
        <dbReference type="EMBL" id="HIR63160.1"/>
    </source>
</evidence>
<comment type="cofactor">
    <cofactor evidence="1">
        <name>Mg(2+)</name>
        <dbReference type="ChEBI" id="CHEBI:18420"/>
    </cofactor>
</comment>
<dbReference type="InterPro" id="IPR000801">
    <property type="entry name" value="Esterase-like"/>
</dbReference>
<comment type="catalytic activity">
    <reaction evidence="10">
        <text>L-threonyl-[protein] + FAD = FMN-L-threonyl-[protein] + AMP + H(+)</text>
        <dbReference type="Rhea" id="RHEA:36847"/>
        <dbReference type="Rhea" id="RHEA-COMP:11060"/>
        <dbReference type="Rhea" id="RHEA-COMP:11061"/>
        <dbReference type="ChEBI" id="CHEBI:15378"/>
        <dbReference type="ChEBI" id="CHEBI:30013"/>
        <dbReference type="ChEBI" id="CHEBI:57692"/>
        <dbReference type="ChEBI" id="CHEBI:74257"/>
        <dbReference type="ChEBI" id="CHEBI:456215"/>
        <dbReference type="EC" id="2.7.1.180"/>
    </reaction>
</comment>
<evidence type="ECO:0000256" key="7">
    <source>
        <dbReference type="ARBA" id="ARBA00022827"/>
    </source>
</evidence>
<dbReference type="InterPro" id="IPR024932">
    <property type="entry name" value="ApbE"/>
</dbReference>
<proteinExistence type="predicted"/>
<comment type="caution">
    <text evidence="12">The sequence shown here is derived from an EMBL/GenBank/DDBJ whole genome shotgun (WGS) entry which is preliminary data.</text>
</comment>
<evidence type="ECO:0000256" key="5">
    <source>
        <dbReference type="ARBA" id="ARBA00022679"/>
    </source>
</evidence>
<keyword evidence="6" id="KW-0479">Metal-binding</keyword>
<dbReference type="InterPro" id="IPR029058">
    <property type="entry name" value="AB_hydrolase_fold"/>
</dbReference>
<keyword evidence="7" id="KW-0274">FAD</keyword>
<evidence type="ECO:0000313" key="13">
    <source>
        <dbReference type="Proteomes" id="UP000886744"/>
    </source>
</evidence>
<evidence type="ECO:0000256" key="9">
    <source>
        <dbReference type="ARBA" id="ARBA00031306"/>
    </source>
</evidence>
<dbReference type="EC" id="2.7.1.180" evidence="2"/>
<name>A0A9D1J6Z2_9BACT</name>
<dbReference type="InterPro" id="IPR003374">
    <property type="entry name" value="ApbE-like_sf"/>
</dbReference>
<dbReference type="Pfam" id="PF02424">
    <property type="entry name" value="ApbE"/>
    <property type="match status" value="1"/>
</dbReference>
<organism evidence="12 13">
    <name type="scientific">Candidatus Coprenecus avistercoris</name>
    <dbReference type="NCBI Taxonomy" id="2840730"/>
    <lineage>
        <taxon>Bacteria</taxon>
        <taxon>Pseudomonadati</taxon>
        <taxon>Bacteroidota</taxon>
        <taxon>Bacteroidia</taxon>
        <taxon>Bacteroidales</taxon>
        <taxon>Rikenellaceae</taxon>
        <taxon>Rikenellaceae incertae sedis</taxon>
        <taxon>Candidatus Coprenecus</taxon>
    </lineage>
</organism>
<reference evidence="12" key="1">
    <citation type="submission" date="2020-10" db="EMBL/GenBank/DDBJ databases">
        <authorList>
            <person name="Gilroy R."/>
        </authorList>
    </citation>
    <scope>NUCLEOTIDE SEQUENCE</scope>
    <source>
        <strain evidence="12">ChiHjej13B12-12457</strain>
    </source>
</reference>
<dbReference type="PANTHER" id="PTHR30040">
    <property type="entry name" value="THIAMINE BIOSYNTHESIS LIPOPROTEIN APBE"/>
    <property type="match status" value="1"/>
</dbReference>
<dbReference type="Pfam" id="PF00756">
    <property type="entry name" value="Esterase"/>
    <property type="match status" value="2"/>
</dbReference>
<keyword evidence="8" id="KW-0460">Magnesium</keyword>
<evidence type="ECO:0000256" key="1">
    <source>
        <dbReference type="ARBA" id="ARBA00001946"/>
    </source>
</evidence>
<keyword evidence="5 12" id="KW-0808">Transferase</keyword>
<dbReference type="PANTHER" id="PTHR30040:SF2">
    <property type="entry name" value="FAD:PROTEIN FMN TRANSFERASE"/>
    <property type="match status" value="1"/>
</dbReference>